<proteinExistence type="predicted"/>
<dbReference type="EMBL" id="QBLH01000150">
    <property type="protein sequence ID" value="TGZ57431.1"/>
    <property type="molecule type" value="Genomic_DNA"/>
</dbReference>
<accession>A0A4S2L461</accession>
<name>A0A4S2L461_9HYME</name>
<gene>
    <name evidence="1" type="ORF">DBV15_05809</name>
</gene>
<organism evidence="1 2">
    <name type="scientific">Temnothorax longispinosus</name>
    <dbReference type="NCBI Taxonomy" id="300112"/>
    <lineage>
        <taxon>Eukaryota</taxon>
        <taxon>Metazoa</taxon>
        <taxon>Ecdysozoa</taxon>
        <taxon>Arthropoda</taxon>
        <taxon>Hexapoda</taxon>
        <taxon>Insecta</taxon>
        <taxon>Pterygota</taxon>
        <taxon>Neoptera</taxon>
        <taxon>Endopterygota</taxon>
        <taxon>Hymenoptera</taxon>
        <taxon>Apocrita</taxon>
        <taxon>Aculeata</taxon>
        <taxon>Formicoidea</taxon>
        <taxon>Formicidae</taxon>
        <taxon>Myrmicinae</taxon>
        <taxon>Temnothorax</taxon>
    </lineage>
</organism>
<dbReference type="Proteomes" id="UP000310200">
    <property type="component" value="Unassembled WGS sequence"/>
</dbReference>
<keyword evidence="2" id="KW-1185">Reference proteome</keyword>
<comment type="caution">
    <text evidence="1">The sequence shown here is derived from an EMBL/GenBank/DDBJ whole genome shotgun (WGS) entry which is preliminary data.</text>
</comment>
<dbReference type="AlphaFoldDB" id="A0A4S2L461"/>
<protein>
    <submittedName>
        <fullName evidence="1">Uncharacterized protein</fullName>
    </submittedName>
</protein>
<reference evidence="1 2" key="1">
    <citation type="journal article" date="2019" name="Philos. Trans. R. Soc. Lond., B, Biol. Sci.">
        <title>Ant behaviour and brain gene expression of defending hosts depend on the ecological success of the intruding social parasite.</title>
        <authorList>
            <person name="Kaur R."/>
            <person name="Stoldt M."/>
            <person name="Jongepier E."/>
            <person name="Feldmeyer B."/>
            <person name="Menzel F."/>
            <person name="Bornberg-Bauer E."/>
            <person name="Foitzik S."/>
        </authorList>
    </citation>
    <scope>NUCLEOTIDE SEQUENCE [LARGE SCALE GENOMIC DNA]</scope>
    <source>
        <tissue evidence="1">Whole body</tissue>
    </source>
</reference>
<evidence type="ECO:0000313" key="2">
    <source>
        <dbReference type="Proteomes" id="UP000310200"/>
    </source>
</evidence>
<evidence type="ECO:0000313" key="1">
    <source>
        <dbReference type="EMBL" id="TGZ57431.1"/>
    </source>
</evidence>
<sequence length="79" mass="8678">MGSGGPFGVATENFTADVVRESGDKDGEAGKRTWSENWTFLGLPKSEMPSRHYRFQGELESALSDLGARINPDNQKMTI</sequence>